<evidence type="ECO:0000313" key="2">
    <source>
        <dbReference type="Proteomes" id="UP000717515"/>
    </source>
</evidence>
<accession>A0A9P8D216</accession>
<comment type="caution">
    <text evidence="1">The sequence shown here is derived from an EMBL/GenBank/DDBJ whole genome shotgun (WGS) entry which is preliminary data.</text>
</comment>
<name>A0A9P8D216_MORAP</name>
<dbReference type="AlphaFoldDB" id="A0A9P8D216"/>
<proteinExistence type="predicted"/>
<evidence type="ECO:0000313" key="1">
    <source>
        <dbReference type="EMBL" id="KAG9326560.1"/>
    </source>
</evidence>
<protein>
    <submittedName>
        <fullName evidence="1">Uncharacterized protein</fullName>
    </submittedName>
</protein>
<dbReference type="EMBL" id="JAIFTL010000017">
    <property type="protein sequence ID" value="KAG9326560.1"/>
    <property type="molecule type" value="Genomic_DNA"/>
</dbReference>
<organism evidence="1 2">
    <name type="scientific">Mortierella alpina</name>
    <name type="common">Oleaginous fungus</name>
    <name type="synonym">Mortierella renispora</name>
    <dbReference type="NCBI Taxonomy" id="64518"/>
    <lineage>
        <taxon>Eukaryota</taxon>
        <taxon>Fungi</taxon>
        <taxon>Fungi incertae sedis</taxon>
        <taxon>Mucoromycota</taxon>
        <taxon>Mortierellomycotina</taxon>
        <taxon>Mortierellomycetes</taxon>
        <taxon>Mortierellales</taxon>
        <taxon>Mortierellaceae</taxon>
        <taxon>Mortierella</taxon>
    </lineage>
</organism>
<gene>
    <name evidence="1" type="ORF">KVV02_001487</name>
</gene>
<sequence length="78" mass="8502">MKLDQSPRLLSLSLSKCKRLLARSTLSVLDPISATSFRTSSAVPRHSEWSEAPKDATAATTTQLDDFVLSFVPALLLL</sequence>
<reference evidence="1" key="1">
    <citation type="submission" date="2021-07" db="EMBL/GenBank/DDBJ databases">
        <title>Draft genome of Mortierella alpina, strain LL118, isolated from an aspen leaf litter sample.</title>
        <authorList>
            <person name="Yang S."/>
            <person name="Vinatzer B.A."/>
        </authorList>
    </citation>
    <scope>NUCLEOTIDE SEQUENCE</scope>
    <source>
        <strain evidence="1">LL118</strain>
    </source>
</reference>
<dbReference type="Proteomes" id="UP000717515">
    <property type="component" value="Unassembled WGS sequence"/>
</dbReference>